<feature type="region of interest" description="Disordered" evidence="10">
    <location>
        <begin position="688"/>
        <end position="712"/>
    </location>
</feature>
<feature type="domain" description="C2H2-type" evidence="11">
    <location>
        <begin position="907"/>
        <end position="935"/>
    </location>
</feature>
<dbReference type="PROSITE" id="PS50157">
    <property type="entry name" value="ZINC_FINGER_C2H2_2"/>
    <property type="match status" value="5"/>
</dbReference>
<dbReference type="PANTHER" id="PTHR24388:SF54">
    <property type="entry name" value="PROTEIN ESCARGOT"/>
    <property type="match status" value="1"/>
</dbReference>
<evidence type="ECO:0000256" key="2">
    <source>
        <dbReference type="ARBA" id="ARBA00022723"/>
    </source>
</evidence>
<feature type="compositionally biased region" description="Polar residues" evidence="10">
    <location>
        <begin position="466"/>
        <end position="475"/>
    </location>
</feature>
<dbReference type="Pfam" id="PF00096">
    <property type="entry name" value="zf-C2H2"/>
    <property type="match status" value="1"/>
</dbReference>
<feature type="region of interest" description="Disordered" evidence="10">
    <location>
        <begin position="274"/>
        <end position="482"/>
    </location>
</feature>
<feature type="region of interest" description="Disordered" evidence="10">
    <location>
        <begin position="150"/>
        <end position="213"/>
    </location>
</feature>
<feature type="compositionally biased region" description="Basic residues" evidence="10">
    <location>
        <begin position="194"/>
        <end position="203"/>
    </location>
</feature>
<reference evidence="12" key="1">
    <citation type="submission" date="2021-12" db="EMBL/GenBank/DDBJ databases">
        <authorList>
            <person name="King R."/>
        </authorList>
    </citation>
    <scope>NUCLEOTIDE SEQUENCE</scope>
</reference>
<dbReference type="SMART" id="SM00355">
    <property type="entry name" value="ZnF_C2H2"/>
    <property type="match status" value="7"/>
</dbReference>
<evidence type="ECO:0000256" key="8">
    <source>
        <dbReference type="ARBA" id="ARBA00037948"/>
    </source>
</evidence>
<accession>A0A9P0AP17</accession>
<dbReference type="InterPro" id="IPR036236">
    <property type="entry name" value="Znf_C2H2_sf"/>
</dbReference>
<comment type="subcellular location">
    <subcellularLocation>
        <location evidence="1">Nucleus</location>
    </subcellularLocation>
</comment>
<dbReference type="GO" id="GO:0000981">
    <property type="term" value="F:DNA-binding transcription factor activity, RNA polymerase II-specific"/>
    <property type="evidence" value="ECO:0007669"/>
    <property type="project" value="TreeGrafter"/>
</dbReference>
<dbReference type="PANTHER" id="PTHR24388">
    <property type="entry name" value="ZINC FINGER PROTEIN"/>
    <property type="match status" value="1"/>
</dbReference>
<dbReference type="GO" id="GO:0000978">
    <property type="term" value="F:RNA polymerase II cis-regulatory region sequence-specific DNA binding"/>
    <property type="evidence" value="ECO:0007669"/>
    <property type="project" value="TreeGrafter"/>
</dbReference>
<evidence type="ECO:0000256" key="5">
    <source>
        <dbReference type="ARBA" id="ARBA00022833"/>
    </source>
</evidence>
<feature type="compositionally biased region" description="Basic residues" evidence="10">
    <location>
        <begin position="290"/>
        <end position="299"/>
    </location>
</feature>
<evidence type="ECO:0000256" key="9">
    <source>
        <dbReference type="PROSITE-ProRule" id="PRU00042"/>
    </source>
</evidence>
<feature type="domain" description="C2H2-type" evidence="11">
    <location>
        <begin position="821"/>
        <end position="848"/>
    </location>
</feature>
<organism evidence="12 13">
    <name type="scientific">Bemisia tabaci</name>
    <name type="common">Sweetpotato whitefly</name>
    <name type="synonym">Aleurodes tabaci</name>
    <dbReference type="NCBI Taxonomy" id="7038"/>
    <lineage>
        <taxon>Eukaryota</taxon>
        <taxon>Metazoa</taxon>
        <taxon>Ecdysozoa</taxon>
        <taxon>Arthropoda</taxon>
        <taxon>Hexapoda</taxon>
        <taxon>Insecta</taxon>
        <taxon>Pterygota</taxon>
        <taxon>Neoptera</taxon>
        <taxon>Paraneoptera</taxon>
        <taxon>Hemiptera</taxon>
        <taxon>Sternorrhyncha</taxon>
        <taxon>Aleyrodoidea</taxon>
        <taxon>Aleyrodidae</taxon>
        <taxon>Aleyrodinae</taxon>
        <taxon>Bemisia</taxon>
    </lineage>
</organism>
<feature type="compositionally biased region" description="Basic and acidic residues" evidence="10">
    <location>
        <begin position="318"/>
        <end position="329"/>
    </location>
</feature>
<dbReference type="InterPro" id="IPR013087">
    <property type="entry name" value="Znf_C2H2_type"/>
</dbReference>
<keyword evidence="6" id="KW-0238">DNA-binding</keyword>
<feature type="compositionally biased region" description="Polar residues" evidence="10">
    <location>
        <begin position="364"/>
        <end position="374"/>
    </location>
</feature>
<feature type="domain" description="C2H2-type" evidence="11">
    <location>
        <begin position="997"/>
        <end position="1019"/>
    </location>
</feature>
<evidence type="ECO:0000313" key="12">
    <source>
        <dbReference type="EMBL" id="CAH0394908.1"/>
    </source>
</evidence>
<evidence type="ECO:0000259" key="11">
    <source>
        <dbReference type="PROSITE" id="PS50157"/>
    </source>
</evidence>
<feature type="region of interest" description="Disordered" evidence="10">
    <location>
        <begin position="89"/>
        <end position="112"/>
    </location>
</feature>
<dbReference type="InterPro" id="IPR050527">
    <property type="entry name" value="Snail/Krueppel_Znf"/>
</dbReference>
<dbReference type="Gene3D" id="3.30.160.60">
    <property type="entry name" value="Classic Zinc Finger"/>
    <property type="match status" value="5"/>
</dbReference>
<gene>
    <name evidence="12" type="ORF">BEMITA_LOCUS13155</name>
</gene>
<feature type="compositionally biased region" description="Low complexity" evidence="10">
    <location>
        <begin position="89"/>
        <end position="98"/>
    </location>
</feature>
<keyword evidence="5" id="KW-0862">Zinc</keyword>
<feature type="region of interest" description="Disordered" evidence="10">
    <location>
        <begin position="613"/>
        <end position="642"/>
    </location>
</feature>
<keyword evidence="4 9" id="KW-0863">Zinc-finger</keyword>
<evidence type="ECO:0000313" key="13">
    <source>
        <dbReference type="Proteomes" id="UP001152759"/>
    </source>
</evidence>
<keyword evidence="13" id="KW-1185">Reference proteome</keyword>
<feature type="compositionally biased region" description="Basic and acidic residues" evidence="10">
    <location>
        <begin position="204"/>
        <end position="213"/>
    </location>
</feature>
<evidence type="ECO:0000256" key="3">
    <source>
        <dbReference type="ARBA" id="ARBA00022737"/>
    </source>
</evidence>
<feature type="compositionally biased region" description="Low complexity" evidence="10">
    <location>
        <begin position="431"/>
        <end position="440"/>
    </location>
</feature>
<protein>
    <recommendedName>
        <fullName evidence="11">C2H2-type domain-containing protein</fullName>
    </recommendedName>
</protein>
<dbReference type="SUPFAM" id="SSF57667">
    <property type="entry name" value="beta-beta-alpha zinc fingers"/>
    <property type="match status" value="3"/>
</dbReference>
<feature type="compositionally biased region" description="Low complexity" evidence="10">
    <location>
        <begin position="569"/>
        <end position="579"/>
    </location>
</feature>
<keyword evidence="2" id="KW-0479">Metal-binding</keyword>
<feature type="compositionally biased region" description="Basic residues" evidence="10">
    <location>
        <begin position="151"/>
        <end position="160"/>
    </location>
</feature>
<evidence type="ECO:0000256" key="6">
    <source>
        <dbReference type="ARBA" id="ARBA00023125"/>
    </source>
</evidence>
<keyword evidence="3" id="KW-0677">Repeat</keyword>
<keyword evidence="7" id="KW-0539">Nucleus</keyword>
<comment type="similarity">
    <text evidence="8">Belongs to the snail C2H2-type zinc-finger protein family.</text>
</comment>
<dbReference type="AlphaFoldDB" id="A0A9P0AP17"/>
<dbReference type="EMBL" id="OU963869">
    <property type="protein sequence ID" value="CAH0394908.1"/>
    <property type="molecule type" value="Genomic_DNA"/>
</dbReference>
<dbReference type="GO" id="GO:0008270">
    <property type="term" value="F:zinc ion binding"/>
    <property type="evidence" value="ECO:0007669"/>
    <property type="project" value="UniProtKB-KW"/>
</dbReference>
<proteinExistence type="inferred from homology"/>
<dbReference type="GO" id="GO:0005634">
    <property type="term" value="C:nucleus"/>
    <property type="evidence" value="ECO:0007669"/>
    <property type="project" value="UniProtKB-SubCell"/>
</dbReference>
<feature type="compositionally biased region" description="Acidic residues" evidence="10">
    <location>
        <begin position="613"/>
        <end position="623"/>
    </location>
</feature>
<evidence type="ECO:0000256" key="4">
    <source>
        <dbReference type="ARBA" id="ARBA00022771"/>
    </source>
</evidence>
<name>A0A9P0AP17_BEMTA</name>
<evidence type="ECO:0000256" key="10">
    <source>
        <dbReference type="SAM" id="MobiDB-lite"/>
    </source>
</evidence>
<evidence type="ECO:0000256" key="7">
    <source>
        <dbReference type="ARBA" id="ARBA00023242"/>
    </source>
</evidence>
<feature type="compositionally biased region" description="Basic and acidic residues" evidence="10">
    <location>
        <begin position="417"/>
        <end position="427"/>
    </location>
</feature>
<dbReference type="PROSITE" id="PS00028">
    <property type="entry name" value="ZINC_FINGER_C2H2_1"/>
    <property type="match status" value="5"/>
</dbReference>
<feature type="domain" description="C2H2-type" evidence="11">
    <location>
        <begin position="878"/>
        <end position="906"/>
    </location>
</feature>
<feature type="domain" description="C2H2-type" evidence="11">
    <location>
        <begin position="849"/>
        <end position="877"/>
    </location>
</feature>
<feature type="region of interest" description="Disordered" evidence="10">
    <location>
        <begin position="551"/>
        <end position="579"/>
    </location>
</feature>
<feature type="compositionally biased region" description="Basic residues" evidence="10">
    <location>
        <begin position="559"/>
        <end position="568"/>
    </location>
</feature>
<dbReference type="Proteomes" id="UP001152759">
    <property type="component" value="Chromosome 8"/>
</dbReference>
<sequence length="1064" mass="120498">MSILRVIQPWIKQYLNAHLIDPTVHLIEEQLEARKSIDIDALTKYHNQTTAKIFKHLAKELSEYLPADSFTFSDDSSFQSRKKELKKLQNQLLKSSSSSEDDGVYKEDKQEISTQTENRACLTLKPLHKLVENEPMHDDIILNADLAATPSKKKHKKKRKENADAEPECSSTAGPVINLVEEEEEDGDCPAGSSKKKKHKKKERSISEAESSHGVDCYSDLLDQSKIGSKNDESQPILKLFMEFLKHMESLSEEKKNKFIKDVYQILRTAGSTQIECDNEENISPTDYHKLKKKKRKKSHNSESGPDDVPQEIIYLDITHDHNYGDTLRKPQKRKKDKRYEESFETEDGSGEKKKRKNSHCESLPTNIEDNVNPTEALLSPSESSKKKKKKKKKNLEDETSASEVTYLPGDAFNLPESEKDSQRQDSFHANSSRSNNINSAHCDILGSVINQEAGDSSERKDAPSRPTSHSSQKSLIDRRLSCESGSSKITRTLRTDDFLHELNPSYDSDSDSNGGSSVLLLSHVMGDEVAIKEEPLSPDFAERGLSNSVNSANFVKSPSRKQSRKAKSSSSSSGAVGSASQSNVLNEFLIMPPSTNDFSLSKTFDEQDMIDQMEDSEDEESENLSSTHDERQNESTGITLNTFTNPLSIPVTIPSVDTSAKQIELNDCRSLEKELLELEQCLVYAEKGTRDDQQPSTSQGPRPLTSRKTIPRLGGRINIVSKKYSNQISESENSRKFTCYKCGLEFEDKSDFVAHWFEHVKCNVEKSSKIKKETGQFKYKICKTKFSKKSAPKKHLREDCQLSTGVPNEPPRAHGQSKLFSCSLCDYSTSHRGTLRNHLVVHSDLRPFNCDLCPLAFKRKGDLKIHERACHSNERLYMCDECPSAFTQSNSLNYHKTLLHSDLRPFKCDLCDASFKLKFILRTHKLSVHSNLRPHSCDLCDYSSKLRGGLKRHKRRVHNIVARTSRNTIPSSGNGINIVSKKYPDQIREQKNSRKFTCYKCGLDFEEKSDFVAHWLEHVRGNVEKSSKKKKKSGPFKCKICKTKFSKKIDSKKASLCRLPPVQ</sequence>
<evidence type="ECO:0000256" key="1">
    <source>
        <dbReference type="ARBA" id="ARBA00004123"/>
    </source>
</evidence>